<keyword evidence="3" id="KW-1185">Reference proteome</keyword>
<dbReference type="HOGENOM" id="CLU_2854196_0_0_1"/>
<dbReference type="EMBL" id="CM001885">
    <property type="protein sequence ID" value="EOY14130.1"/>
    <property type="molecule type" value="Genomic_DNA"/>
</dbReference>
<dbReference type="PROSITE" id="PS00108">
    <property type="entry name" value="PROTEIN_KINASE_ST"/>
    <property type="match status" value="1"/>
</dbReference>
<dbReference type="InParanoid" id="A0A061F9V5"/>
<dbReference type="PROSITE" id="PS50011">
    <property type="entry name" value="PROTEIN_KINASE_DOM"/>
    <property type="match status" value="1"/>
</dbReference>
<protein>
    <recommendedName>
        <fullName evidence="1">Protein kinase domain-containing protein</fullName>
    </recommendedName>
</protein>
<organism evidence="2 3">
    <name type="scientific">Theobroma cacao</name>
    <name type="common">Cacao</name>
    <name type="synonym">Cocoa</name>
    <dbReference type="NCBI Taxonomy" id="3641"/>
    <lineage>
        <taxon>Eukaryota</taxon>
        <taxon>Viridiplantae</taxon>
        <taxon>Streptophyta</taxon>
        <taxon>Embryophyta</taxon>
        <taxon>Tracheophyta</taxon>
        <taxon>Spermatophyta</taxon>
        <taxon>Magnoliopsida</taxon>
        <taxon>eudicotyledons</taxon>
        <taxon>Gunneridae</taxon>
        <taxon>Pentapetalae</taxon>
        <taxon>rosids</taxon>
        <taxon>malvids</taxon>
        <taxon>Malvales</taxon>
        <taxon>Malvaceae</taxon>
        <taxon>Byttnerioideae</taxon>
        <taxon>Theobroma</taxon>
    </lineage>
</organism>
<dbReference type="InterPro" id="IPR011009">
    <property type="entry name" value="Kinase-like_dom_sf"/>
</dbReference>
<dbReference type="Proteomes" id="UP000026915">
    <property type="component" value="Chromosome 7"/>
</dbReference>
<dbReference type="InterPro" id="IPR008271">
    <property type="entry name" value="Ser/Thr_kinase_AS"/>
</dbReference>
<proteinExistence type="predicted"/>
<dbReference type="PANTHER" id="PTHR48008:SF14">
    <property type="entry name" value="PROTEIN KINASE DOMAIN-CONTAINING PROTEIN"/>
    <property type="match status" value="1"/>
</dbReference>
<dbReference type="AlphaFoldDB" id="A0A061F9V5"/>
<dbReference type="GO" id="GO:0004672">
    <property type="term" value="F:protein kinase activity"/>
    <property type="evidence" value="ECO:0007669"/>
    <property type="project" value="InterPro"/>
</dbReference>
<sequence>MEYLHHGQPIPVAHYDLKPINFLLDEDMVAHLGDFDIAKLLGEEEDSTVQTITLATIVYMGPRNA</sequence>
<dbReference type="SUPFAM" id="SSF56112">
    <property type="entry name" value="Protein kinase-like (PK-like)"/>
    <property type="match status" value="1"/>
</dbReference>
<accession>A0A061F9V5</accession>
<dbReference type="InterPro" id="IPR052451">
    <property type="entry name" value="Ser/Thr_kinase-like"/>
</dbReference>
<dbReference type="Gramene" id="EOY14130">
    <property type="protein sequence ID" value="EOY14130"/>
    <property type="gene ID" value="TCM_033401"/>
</dbReference>
<name>A0A061F9V5_THECC</name>
<evidence type="ECO:0000313" key="3">
    <source>
        <dbReference type="Proteomes" id="UP000026915"/>
    </source>
</evidence>
<feature type="domain" description="Protein kinase" evidence="1">
    <location>
        <begin position="1"/>
        <end position="65"/>
    </location>
</feature>
<evidence type="ECO:0000259" key="1">
    <source>
        <dbReference type="PROSITE" id="PS50011"/>
    </source>
</evidence>
<evidence type="ECO:0000313" key="2">
    <source>
        <dbReference type="EMBL" id="EOY14130.1"/>
    </source>
</evidence>
<dbReference type="Pfam" id="PF00069">
    <property type="entry name" value="Pkinase"/>
    <property type="match status" value="1"/>
</dbReference>
<gene>
    <name evidence="2" type="ORF">TCM_033401</name>
</gene>
<reference evidence="2 3" key="1">
    <citation type="journal article" date="2013" name="Genome Biol.">
        <title>The genome sequence of the most widely cultivated cacao type and its use to identify candidate genes regulating pod color.</title>
        <authorList>
            <person name="Motamayor J.C."/>
            <person name="Mockaitis K."/>
            <person name="Schmutz J."/>
            <person name="Haiminen N."/>
            <person name="Iii D.L."/>
            <person name="Cornejo O."/>
            <person name="Findley S.D."/>
            <person name="Zheng P."/>
            <person name="Utro F."/>
            <person name="Royaert S."/>
            <person name="Saski C."/>
            <person name="Jenkins J."/>
            <person name="Podicheti R."/>
            <person name="Zhao M."/>
            <person name="Scheffler B.E."/>
            <person name="Stack J.C."/>
            <person name="Feltus F.A."/>
            <person name="Mustiga G.M."/>
            <person name="Amores F."/>
            <person name="Phillips W."/>
            <person name="Marelli J.P."/>
            <person name="May G.D."/>
            <person name="Shapiro H."/>
            <person name="Ma J."/>
            <person name="Bustamante C.D."/>
            <person name="Schnell R.J."/>
            <person name="Main D."/>
            <person name="Gilbert D."/>
            <person name="Parida L."/>
            <person name="Kuhn D.N."/>
        </authorList>
    </citation>
    <scope>NUCLEOTIDE SEQUENCE [LARGE SCALE GENOMIC DNA]</scope>
    <source>
        <strain evidence="3">cv. Matina 1-6</strain>
    </source>
</reference>
<dbReference type="GO" id="GO:0005524">
    <property type="term" value="F:ATP binding"/>
    <property type="evidence" value="ECO:0007669"/>
    <property type="project" value="InterPro"/>
</dbReference>
<dbReference type="InterPro" id="IPR000719">
    <property type="entry name" value="Prot_kinase_dom"/>
</dbReference>
<dbReference type="PANTHER" id="PTHR48008">
    <property type="entry name" value="LEUCINE-RICH REPEAT RECEPTOR-LIKE PROTEIN KINASE IMK3-RELATED"/>
    <property type="match status" value="1"/>
</dbReference>
<dbReference type="Gene3D" id="1.10.510.10">
    <property type="entry name" value="Transferase(Phosphotransferase) domain 1"/>
    <property type="match status" value="1"/>
</dbReference>